<dbReference type="Proteomes" id="UP000272560">
    <property type="component" value="Unassembled WGS sequence"/>
</dbReference>
<accession>A0A3A5M473</accession>
<feature type="domain" description="Major facilitator superfamily (MFS) profile" evidence="8">
    <location>
        <begin position="22"/>
        <end position="397"/>
    </location>
</feature>
<feature type="transmembrane region" description="Helical" evidence="7">
    <location>
        <begin position="150"/>
        <end position="170"/>
    </location>
</feature>
<comment type="subcellular location">
    <subcellularLocation>
        <location evidence="1">Cell membrane</location>
        <topology evidence="1">Multi-pass membrane protein</topology>
    </subcellularLocation>
</comment>
<dbReference type="InterPro" id="IPR011701">
    <property type="entry name" value="MFS"/>
</dbReference>
<keyword evidence="4 7" id="KW-1133">Transmembrane helix</keyword>
<protein>
    <submittedName>
        <fullName evidence="9">MFS transporter</fullName>
    </submittedName>
</protein>
<evidence type="ECO:0000256" key="2">
    <source>
        <dbReference type="ARBA" id="ARBA00022475"/>
    </source>
</evidence>
<keyword evidence="10" id="KW-1185">Reference proteome</keyword>
<dbReference type="InterPro" id="IPR020846">
    <property type="entry name" value="MFS_dom"/>
</dbReference>
<feature type="transmembrane region" description="Helical" evidence="7">
    <location>
        <begin position="285"/>
        <end position="303"/>
    </location>
</feature>
<feature type="transmembrane region" description="Helical" evidence="7">
    <location>
        <begin position="120"/>
        <end position="138"/>
    </location>
</feature>
<dbReference type="RefSeq" id="WP_120148087.1">
    <property type="nucleotide sequence ID" value="NZ_QZVT01000003.1"/>
</dbReference>
<dbReference type="EMBL" id="QZVT01000003">
    <property type="protein sequence ID" value="RJT80738.1"/>
    <property type="molecule type" value="Genomic_DNA"/>
</dbReference>
<evidence type="ECO:0000256" key="5">
    <source>
        <dbReference type="ARBA" id="ARBA00023136"/>
    </source>
</evidence>
<dbReference type="InterPro" id="IPR036259">
    <property type="entry name" value="MFS_trans_sf"/>
</dbReference>
<evidence type="ECO:0000256" key="4">
    <source>
        <dbReference type="ARBA" id="ARBA00022989"/>
    </source>
</evidence>
<dbReference type="InterPro" id="IPR050189">
    <property type="entry name" value="MFS_Efflux_Transporters"/>
</dbReference>
<feature type="transmembrane region" description="Helical" evidence="7">
    <location>
        <begin position="375"/>
        <end position="393"/>
    </location>
</feature>
<dbReference type="SUPFAM" id="SSF103473">
    <property type="entry name" value="MFS general substrate transporter"/>
    <property type="match status" value="1"/>
</dbReference>
<feature type="region of interest" description="Disordered" evidence="6">
    <location>
        <begin position="399"/>
        <end position="425"/>
    </location>
</feature>
<sequence>MTASAHPTPPSQRLSGRRLTLAIGALAVGGFAIGTTEFTIMGLLEEMRADLGIDYAQGGHVISAYALGVVIGAPILATIGAKKPQRTVALALMMVITLANISSFFASGFGWMLASRFLSGLPHGAYFGVAAVLAATLADPARRGRAISMVMLGLSIANVVGVPFATWLGQQFGWRSMFLLVGVIGIGTLVLIRAFVPAVPVRPGASIRTELGALRRPQLWMTLLIGIVGFGGFFAVYSYISPIMTEVAGLDVSLLPLVVALYGVGMVVGNILGGRLADRSIMGSIYGVMAAITVVLLLFPLAASTPWSACLFVFLVGASGSTLIPPLQARLLDVSPGAPSLASSMNHSALNTANALGAAVGGAVITAGWGFTSPALVGAGLAVLGLGVAVISGRMDRSDASATSSEAPDAPQTTSVASDQTLRAR</sequence>
<feature type="transmembrane region" description="Helical" evidence="7">
    <location>
        <begin position="62"/>
        <end position="81"/>
    </location>
</feature>
<feature type="transmembrane region" description="Helical" evidence="7">
    <location>
        <begin position="252"/>
        <end position="273"/>
    </location>
</feature>
<keyword evidence="3 7" id="KW-0812">Transmembrane</keyword>
<dbReference type="OrthoDB" id="9814237at2"/>
<reference evidence="9 10" key="1">
    <citation type="submission" date="2018-09" db="EMBL/GenBank/DDBJ databases">
        <title>Novel species of Arthrobacter.</title>
        <authorList>
            <person name="Liu Q."/>
            <person name="Xin Y.-H."/>
        </authorList>
    </citation>
    <scope>NUCLEOTIDE SEQUENCE [LARGE SCALE GENOMIC DNA]</scope>
    <source>
        <strain evidence="9 10">Hz2</strain>
    </source>
</reference>
<dbReference type="PANTHER" id="PTHR43124:SF3">
    <property type="entry name" value="CHLORAMPHENICOL EFFLUX PUMP RV0191"/>
    <property type="match status" value="1"/>
</dbReference>
<dbReference type="GO" id="GO:0005886">
    <property type="term" value="C:plasma membrane"/>
    <property type="evidence" value="ECO:0007669"/>
    <property type="project" value="UniProtKB-SubCell"/>
</dbReference>
<dbReference type="CDD" id="cd17324">
    <property type="entry name" value="MFS_NepI_like"/>
    <property type="match status" value="1"/>
</dbReference>
<feature type="compositionally biased region" description="Polar residues" evidence="6">
    <location>
        <begin position="400"/>
        <end position="425"/>
    </location>
</feature>
<dbReference type="GO" id="GO:0022857">
    <property type="term" value="F:transmembrane transporter activity"/>
    <property type="evidence" value="ECO:0007669"/>
    <property type="project" value="InterPro"/>
</dbReference>
<evidence type="ECO:0000256" key="3">
    <source>
        <dbReference type="ARBA" id="ARBA00022692"/>
    </source>
</evidence>
<evidence type="ECO:0000259" key="8">
    <source>
        <dbReference type="PROSITE" id="PS50850"/>
    </source>
</evidence>
<evidence type="ECO:0000256" key="6">
    <source>
        <dbReference type="SAM" id="MobiDB-lite"/>
    </source>
</evidence>
<feature type="transmembrane region" description="Helical" evidence="7">
    <location>
        <begin position="21"/>
        <end position="42"/>
    </location>
</feature>
<dbReference type="AlphaFoldDB" id="A0A3A5M473"/>
<gene>
    <name evidence="9" type="ORF">D6T63_05820</name>
</gene>
<dbReference type="PROSITE" id="PS50850">
    <property type="entry name" value="MFS"/>
    <property type="match status" value="1"/>
</dbReference>
<evidence type="ECO:0000256" key="7">
    <source>
        <dbReference type="SAM" id="Phobius"/>
    </source>
</evidence>
<evidence type="ECO:0000256" key="1">
    <source>
        <dbReference type="ARBA" id="ARBA00004651"/>
    </source>
</evidence>
<feature type="transmembrane region" description="Helical" evidence="7">
    <location>
        <begin position="176"/>
        <end position="199"/>
    </location>
</feature>
<proteinExistence type="predicted"/>
<keyword evidence="2" id="KW-1003">Cell membrane</keyword>
<feature type="transmembrane region" description="Helical" evidence="7">
    <location>
        <begin position="219"/>
        <end position="240"/>
    </location>
</feature>
<comment type="caution">
    <text evidence="9">The sequence shown here is derived from an EMBL/GenBank/DDBJ whole genome shotgun (WGS) entry which is preliminary data.</text>
</comment>
<keyword evidence="5 7" id="KW-0472">Membrane</keyword>
<feature type="transmembrane region" description="Helical" evidence="7">
    <location>
        <begin position="88"/>
        <end position="114"/>
    </location>
</feature>
<dbReference type="Gene3D" id="1.20.1250.20">
    <property type="entry name" value="MFS general substrate transporter like domains"/>
    <property type="match status" value="2"/>
</dbReference>
<dbReference type="PANTHER" id="PTHR43124">
    <property type="entry name" value="PURINE EFFLUX PUMP PBUE"/>
    <property type="match status" value="1"/>
</dbReference>
<evidence type="ECO:0000313" key="9">
    <source>
        <dbReference type="EMBL" id="RJT80738.1"/>
    </source>
</evidence>
<organism evidence="9 10">
    <name type="scientific">Arthrobacter cheniae</name>
    <dbReference type="NCBI Taxonomy" id="1258888"/>
    <lineage>
        <taxon>Bacteria</taxon>
        <taxon>Bacillati</taxon>
        <taxon>Actinomycetota</taxon>
        <taxon>Actinomycetes</taxon>
        <taxon>Micrococcales</taxon>
        <taxon>Micrococcaceae</taxon>
        <taxon>Arthrobacter</taxon>
    </lineage>
</organism>
<dbReference type="Pfam" id="PF07690">
    <property type="entry name" value="MFS_1"/>
    <property type="match status" value="1"/>
</dbReference>
<name>A0A3A5M473_9MICC</name>
<evidence type="ECO:0000313" key="10">
    <source>
        <dbReference type="Proteomes" id="UP000272560"/>
    </source>
</evidence>